<dbReference type="SUPFAM" id="SSF53850">
    <property type="entry name" value="Periplasmic binding protein-like II"/>
    <property type="match status" value="1"/>
</dbReference>
<dbReference type="Gene3D" id="3.40.190.10">
    <property type="entry name" value="Periplasmic binding protein-like II"/>
    <property type="match status" value="2"/>
</dbReference>
<feature type="chain" id="PRO_5039364559" evidence="1">
    <location>
        <begin position="24"/>
        <end position="448"/>
    </location>
</feature>
<dbReference type="InterPro" id="IPR006059">
    <property type="entry name" value="SBP"/>
</dbReference>
<sequence length="448" mass="50403">MKRFMSWGWLLLYALVLSGAVYAAAIGSDNRAEDVPTEKITLTFRHFWNKEHDRPMLHIFEDAVRSYEQAYPNVKVNMESMDQTIHREQKLKNEMVTGTPPDLFVLFGGAEIEPYIRADRLMDMTAFMEQNDLTNQFQDLHLWSKDNRVYGLPIEGNAEPLFYNKTIFNRLALKVPETIAELTHAIGVLKKNGYTPFALGNEDRWPAAIYLQYLMDRHTGPALIEDLAASDRGGTFVNSGYQTAYGQFDAWVKAGAFPTVANGRSAEEAIDMFTSGKAAMYLNGNWDITLFHNEQQGKDFQNEIGVIPFPSLHAEGLRSIAGGYTFGIGMSSNLSDAKQAAAFELLRFIYTKEIQSRIVYEALRIPSMKIAFDPARTGPVFAKVIALMEQSRGSFVPYDNLLSPEVKKAFLKGIEELINQSSAPGDALARLEQASKDYWRLRQSSAAQ</sequence>
<keyword evidence="1" id="KW-0732">Signal</keyword>
<dbReference type="Pfam" id="PF01547">
    <property type="entry name" value="SBP_bac_1"/>
    <property type="match status" value="1"/>
</dbReference>
<proteinExistence type="predicted"/>
<name>A0A7W5C7S4_9BACL</name>
<dbReference type="RefSeq" id="WP_183562911.1">
    <property type="nucleotide sequence ID" value="NZ_CBCSLB010000006.1"/>
</dbReference>
<feature type="signal peptide" evidence="1">
    <location>
        <begin position="1"/>
        <end position="23"/>
    </location>
</feature>
<dbReference type="PANTHER" id="PTHR43649">
    <property type="entry name" value="ARABINOSE-BINDING PROTEIN-RELATED"/>
    <property type="match status" value="1"/>
</dbReference>
<evidence type="ECO:0000313" key="3">
    <source>
        <dbReference type="Proteomes" id="UP000518605"/>
    </source>
</evidence>
<organism evidence="2 3">
    <name type="scientific">Paenibacillus endophyticus</name>
    <dbReference type="NCBI Taxonomy" id="1294268"/>
    <lineage>
        <taxon>Bacteria</taxon>
        <taxon>Bacillati</taxon>
        <taxon>Bacillota</taxon>
        <taxon>Bacilli</taxon>
        <taxon>Bacillales</taxon>
        <taxon>Paenibacillaceae</taxon>
        <taxon>Paenibacillus</taxon>
    </lineage>
</organism>
<keyword evidence="3" id="KW-1185">Reference proteome</keyword>
<dbReference type="EMBL" id="JACHXW010000007">
    <property type="protein sequence ID" value="MBB3152717.1"/>
    <property type="molecule type" value="Genomic_DNA"/>
</dbReference>
<dbReference type="Proteomes" id="UP000518605">
    <property type="component" value="Unassembled WGS sequence"/>
</dbReference>
<gene>
    <name evidence="2" type="ORF">FHS16_002774</name>
</gene>
<dbReference type="AlphaFoldDB" id="A0A7W5C7S4"/>
<accession>A0A7W5C7S4</accession>
<comment type="caution">
    <text evidence="2">The sequence shown here is derived from an EMBL/GenBank/DDBJ whole genome shotgun (WGS) entry which is preliminary data.</text>
</comment>
<dbReference type="InterPro" id="IPR050490">
    <property type="entry name" value="Bact_solute-bd_prot1"/>
</dbReference>
<evidence type="ECO:0000313" key="2">
    <source>
        <dbReference type="EMBL" id="MBB3152717.1"/>
    </source>
</evidence>
<protein>
    <submittedName>
        <fullName evidence="2">Raffinose/stachyose/melibiose transport system substrate-binding protein</fullName>
    </submittedName>
</protein>
<reference evidence="2 3" key="1">
    <citation type="submission" date="2020-08" db="EMBL/GenBank/DDBJ databases">
        <title>Genomic Encyclopedia of Type Strains, Phase III (KMG-III): the genomes of soil and plant-associated and newly described type strains.</title>
        <authorList>
            <person name="Whitman W."/>
        </authorList>
    </citation>
    <scope>NUCLEOTIDE SEQUENCE [LARGE SCALE GENOMIC DNA]</scope>
    <source>
        <strain evidence="2 3">CECT 8234</strain>
    </source>
</reference>
<evidence type="ECO:0000256" key="1">
    <source>
        <dbReference type="SAM" id="SignalP"/>
    </source>
</evidence>